<evidence type="ECO:0000313" key="5">
    <source>
        <dbReference type="Proteomes" id="UP000319023"/>
    </source>
</evidence>
<reference evidence="4 5" key="1">
    <citation type="submission" date="2019-02" db="EMBL/GenBank/DDBJ databases">
        <title>Prokaryotic population dynamics and viral predation in marine succession experiment using metagenomics: the confinement effect.</title>
        <authorList>
            <person name="Haro-Moreno J.M."/>
            <person name="Rodriguez-Valera F."/>
            <person name="Lopez-Perez M."/>
        </authorList>
    </citation>
    <scope>NUCLEOTIDE SEQUENCE [LARGE SCALE GENOMIC DNA]</scope>
    <source>
        <strain evidence="4">MED-G168</strain>
    </source>
</reference>
<keyword evidence="4" id="KW-0503">Monooxygenase</keyword>
<dbReference type="AlphaFoldDB" id="A0A520LTV2"/>
<comment type="caution">
    <text evidence="4">The sequence shown here is derived from an EMBL/GenBank/DDBJ whole genome shotgun (WGS) entry which is preliminary data.</text>
</comment>
<dbReference type="Proteomes" id="UP000319023">
    <property type="component" value="Unassembled WGS sequence"/>
</dbReference>
<dbReference type="Gene3D" id="3.20.20.70">
    <property type="entry name" value="Aldolase class I"/>
    <property type="match status" value="1"/>
</dbReference>
<proteinExistence type="predicted"/>
<keyword evidence="3" id="KW-0560">Oxidoreductase</keyword>
<gene>
    <name evidence="4" type="ORF">EVB01_00470</name>
</gene>
<dbReference type="SUPFAM" id="SSF51412">
    <property type="entry name" value="Inosine monophosphate dehydrogenase (IMPDH)"/>
    <property type="match status" value="1"/>
</dbReference>
<dbReference type="EMBL" id="SHBN01000004">
    <property type="protein sequence ID" value="RZO12426.1"/>
    <property type="molecule type" value="Genomic_DNA"/>
</dbReference>
<dbReference type="Pfam" id="PF03060">
    <property type="entry name" value="NMO"/>
    <property type="match status" value="1"/>
</dbReference>
<organism evidence="4 5">
    <name type="scientific">SAR86 cluster bacterium</name>
    <dbReference type="NCBI Taxonomy" id="2030880"/>
    <lineage>
        <taxon>Bacteria</taxon>
        <taxon>Pseudomonadati</taxon>
        <taxon>Pseudomonadota</taxon>
        <taxon>Gammaproteobacteria</taxon>
        <taxon>SAR86 cluster</taxon>
    </lineage>
</organism>
<dbReference type="InterPro" id="IPR013785">
    <property type="entry name" value="Aldolase_TIM"/>
</dbReference>
<name>A0A520LTV2_9GAMM</name>
<keyword evidence="2" id="KW-0288">FMN</keyword>
<accession>A0A520LTV2</accession>
<evidence type="ECO:0000313" key="4">
    <source>
        <dbReference type="EMBL" id="RZO12426.1"/>
    </source>
</evidence>
<dbReference type="CDD" id="cd04730">
    <property type="entry name" value="NPD_like"/>
    <property type="match status" value="1"/>
</dbReference>
<dbReference type="InterPro" id="IPR004136">
    <property type="entry name" value="NMO"/>
</dbReference>
<sequence length="351" mass="37500">MINKLTDILGCDYPIIQTAMGWVAMPQLVAATSNAGAFGFLALATAGPQEAIEMIDETMSLTDKPFGVNFHMFQPGADEIVQAVLDKKIKAVSYSRSPTPDYIKAFKQQGIICIPTVGALKHAIKAEQLGADALVIQGSEGGGHTGSTPTTLLLSSVLDSVNIPVVAAGGFRDGSGLAASLAWGACGIAMGTRFMMTQESPVPSKTKEAYISAEVDEIKITKKFDGLSHRLIFNKYIEKIDRSNPISLFLMSVTSAWKYKQITKASFGDLFKSFFAMLKGDDLTISQSIMSANSPAIIQKAMVEGSPNEGAMPSGQVAGIITNLPSCKELIDEIMRGFNIAAANFKKIEEK</sequence>
<dbReference type="GO" id="GO:0018580">
    <property type="term" value="F:nitronate monooxygenase activity"/>
    <property type="evidence" value="ECO:0007669"/>
    <property type="project" value="InterPro"/>
</dbReference>
<evidence type="ECO:0000256" key="2">
    <source>
        <dbReference type="ARBA" id="ARBA00022643"/>
    </source>
</evidence>
<dbReference type="PANTHER" id="PTHR32332">
    <property type="entry name" value="2-NITROPROPANE DIOXYGENASE"/>
    <property type="match status" value="1"/>
</dbReference>
<protein>
    <submittedName>
        <fullName evidence="4">Nitronate monooxygenase</fullName>
    </submittedName>
</protein>
<keyword evidence="1" id="KW-0285">Flavoprotein</keyword>
<evidence type="ECO:0000256" key="1">
    <source>
        <dbReference type="ARBA" id="ARBA00022630"/>
    </source>
</evidence>
<dbReference type="PANTHER" id="PTHR32332:SF20">
    <property type="entry name" value="2-NITROPROPANE DIOXYGENASE-LIKE PROTEIN"/>
    <property type="match status" value="1"/>
</dbReference>
<evidence type="ECO:0000256" key="3">
    <source>
        <dbReference type="ARBA" id="ARBA00023002"/>
    </source>
</evidence>